<dbReference type="OrthoDB" id="6621115at2759"/>
<organism evidence="2 4">
    <name type="scientific">Aphis craccivora</name>
    <name type="common">Cowpea aphid</name>
    <dbReference type="NCBI Taxonomy" id="307492"/>
    <lineage>
        <taxon>Eukaryota</taxon>
        <taxon>Metazoa</taxon>
        <taxon>Ecdysozoa</taxon>
        <taxon>Arthropoda</taxon>
        <taxon>Hexapoda</taxon>
        <taxon>Insecta</taxon>
        <taxon>Pterygota</taxon>
        <taxon>Neoptera</taxon>
        <taxon>Paraneoptera</taxon>
        <taxon>Hemiptera</taxon>
        <taxon>Sternorrhyncha</taxon>
        <taxon>Aphidomorpha</taxon>
        <taxon>Aphidoidea</taxon>
        <taxon>Aphididae</taxon>
        <taxon>Aphidini</taxon>
        <taxon>Aphis</taxon>
        <taxon>Aphis</taxon>
    </lineage>
</organism>
<dbReference type="PANTHER" id="PTHR10773:SF19">
    <property type="match status" value="1"/>
</dbReference>
<evidence type="ECO:0000313" key="2">
    <source>
        <dbReference type="EMBL" id="KAF0745137.1"/>
    </source>
</evidence>
<evidence type="ECO:0000313" key="4">
    <source>
        <dbReference type="Proteomes" id="UP000478052"/>
    </source>
</evidence>
<name>A0A6G0XX73_APHCR</name>
<dbReference type="EMBL" id="VUJU01007484">
    <property type="protein sequence ID" value="KAF0745137.1"/>
    <property type="molecule type" value="Genomic_DNA"/>
</dbReference>
<gene>
    <name evidence="2" type="ORF">FWK35_00023631</name>
    <name evidence="3" type="ORF">FWK35_00029121</name>
</gene>
<dbReference type="AlphaFoldDB" id="A0A6G0XX73"/>
<protein>
    <submittedName>
        <fullName evidence="2">NAD-dependent protein deacetylase Sir2B-like</fullName>
    </submittedName>
</protein>
<evidence type="ECO:0000313" key="3">
    <source>
        <dbReference type="EMBL" id="KAF0745530.1"/>
    </source>
</evidence>
<proteinExistence type="predicted"/>
<dbReference type="Pfam" id="PF25273">
    <property type="entry name" value="DUF7869"/>
    <property type="match status" value="1"/>
</dbReference>
<dbReference type="EMBL" id="VUJU01007456">
    <property type="protein sequence ID" value="KAF0745530.1"/>
    <property type="molecule type" value="Genomic_DNA"/>
</dbReference>
<keyword evidence="4" id="KW-1185">Reference proteome</keyword>
<dbReference type="InterPro" id="IPR057191">
    <property type="entry name" value="DUF7869"/>
</dbReference>
<evidence type="ECO:0000259" key="1">
    <source>
        <dbReference type="Pfam" id="PF25273"/>
    </source>
</evidence>
<accession>A0A6G0XX73</accession>
<feature type="domain" description="DUF7869" evidence="1">
    <location>
        <begin position="529"/>
        <end position="685"/>
    </location>
</feature>
<dbReference type="PANTHER" id="PTHR10773">
    <property type="entry name" value="DNA-DIRECTED RNA POLYMERASES I, II, AND III SUBUNIT RPABC2"/>
    <property type="match status" value="1"/>
</dbReference>
<comment type="caution">
    <text evidence="2">The sequence shown here is derived from an EMBL/GenBank/DDBJ whole genome shotgun (WGS) entry which is preliminary data.</text>
</comment>
<dbReference type="Proteomes" id="UP000478052">
    <property type="component" value="Unassembled WGS sequence"/>
</dbReference>
<reference evidence="2 4" key="1">
    <citation type="submission" date="2019-08" db="EMBL/GenBank/DDBJ databases">
        <title>Whole genome of Aphis craccivora.</title>
        <authorList>
            <person name="Voronova N.V."/>
            <person name="Shulinski R.S."/>
            <person name="Bandarenka Y.V."/>
            <person name="Zhorov D.G."/>
            <person name="Warner D."/>
        </authorList>
    </citation>
    <scope>NUCLEOTIDE SEQUENCE [LARGE SCALE GENOMIC DNA]</scope>
    <source>
        <strain evidence="2">180601</strain>
        <tissue evidence="2">Whole Body</tissue>
    </source>
</reference>
<sequence length="774" mass="90105">MSSRAKLILNRAVNNNLVDHTTSKISTRKQKYTFNVPDYGFSDSGSSIDYASDESYNPNIDTISDDILVPDTPEHRYDTNITIEDEITLIPESPQTETNSHISTDIFHKSCSTARKLHFDINEINHLDELDYTNLVASCFDEDKVVITNNNNSIELLNDNNLAASPNTDGPFAQYEIITVDQHSIDNISQNESIENNEVFNNNCEKKKSRKKKRNTEQWKRNKAAALRSKGEEYVSQKGVIVPAKSVNLDLLCTKSCRFKCSTTIDTETRILLINSFYKMEINVKNTYLFKSIRQSEISRVTKNPKKVRSYTYQYFVKKIDTDIRVCKTAFCEIFQIGRKKVELLQKQIKIEVSPQADKRGKHLSRPLKMSDEVMQYIVSHIESFPSESSHYSRNNNPNRKYLSPLLNISKMFSLYKQKCVDDNKPECYNIKDTTYRKIFCQSFNLNFGNPRSDTCSRCDAGESNNTEHVSFYKAAYETQRKDRELAINNHKICYITMDLQQTMPLPKLSTSKAFYLRQLWFYNFGIHAITVKGHQPYMFTWTEDLAGKGSNEIASSLWYFVQLSKNTTLQDVDHLVVWSDSCDGQNKNFNITSLYQYMILKGNFKIIDHKFPEVGHSYLDSDRDFGRIEKILRKNQNIYTPEQYRSIIKDASKKNVVLVDMEHQFKKVDILKNKLRIVNKVKNTEGEKINFRDNIKWIRVDTFGSYKYKESYDEDVPFKTVNLLKDKGFIPTEVILERLNEKIGDISKEKIDNLKAQLAFVPLEFQWFYEQLF</sequence>